<feature type="binding site" evidence="15">
    <location>
        <position position="500"/>
    </location>
    <ligand>
        <name>Mg(2+)</name>
        <dbReference type="ChEBI" id="CHEBI:18420"/>
    </ligand>
</feature>
<evidence type="ECO:0000256" key="4">
    <source>
        <dbReference type="ARBA" id="ARBA00022692"/>
    </source>
</evidence>
<keyword evidence="7" id="KW-0007">Acetylation</keyword>
<dbReference type="SMART" id="SM00175">
    <property type="entry name" value="RAB"/>
    <property type="match status" value="1"/>
</dbReference>
<dbReference type="PROSITE" id="PS51257">
    <property type="entry name" value="PROKAR_LIPOPROTEIN"/>
    <property type="match status" value="1"/>
</dbReference>
<dbReference type="InterPro" id="IPR006689">
    <property type="entry name" value="Small_GTPase_ARF/SAR"/>
</dbReference>
<dbReference type="GO" id="GO:0007605">
    <property type="term" value="P:sensory perception of sound"/>
    <property type="evidence" value="ECO:0007669"/>
    <property type="project" value="UniProtKB-ARBA"/>
</dbReference>
<evidence type="ECO:0000256" key="6">
    <source>
        <dbReference type="ARBA" id="ARBA00022989"/>
    </source>
</evidence>
<keyword evidence="4 16" id="KW-0812">Transmembrane</keyword>
<feature type="transmembrane region" description="Helical" evidence="16">
    <location>
        <begin position="7"/>
        <end position="27"/>
    </location>
</feature>
<protein>
    <recommendedName>
        <fullName evidence="13">ADP-ribosylation factor-related protein 1</fullName>
    </recommendedName>
</protein>
<evidence type="ECO:0000256" key="3">
    <source>
        <dbReference type="ARBA" id="ARBA00005787"/>
    </source>
</evidence>
<dbReference type="GO" id="GO:0016192">
    <property type="term" value="P:vesicle-mediated transport"/>
    <property type="evidence" value="ECO:0007669"/>
    <property type="project" value="UniProtKB-ARBA"/>
</dbReference>
<dbReference type="GO" id="GO:0005794">
    <property type="term" value="C:Golgi apparatus"/>
    <property type="evidence" value="ECO:0007669"/>
    <property type="project" value="UniProtKB-SubCell"/>
</dbReference>
<sequence length="670" mass="74066">MSLKTRGIVFATFFGSCLIVGLLVAALTTDNWVQSGARRYNSTESQGRVHFGLFSGQKHLNVAYGWRQHDIDVLAVIRDEPDVMSYWLWLGTAIGAGLGALGGAIGAIASVLKSSSASKKTGTLMVLFVSNFLSGISQVVSFACWLVQFVQYLQHNVLVVDDRKNNWYSVGLASLGTSFYFVVAGFVVVVINLILLTVATRMEKRERTQVLDEKTRTMAKTKWNILFATFVLSCLSLATLIVSFCTPYWVIAQASEQTAYKNSDIQYGLFAGSLTRNVLATPVFYDLTLICLYEHNVCAYSCQKEEALRESELLAMMAGEKPEECPLATGRLATVDTTTSPTGRAIPREEFINAGLWLTTVIFLGLATAFAGASASFSIINVLFNPVEPVFSVFGLYIWNGVVIGATLLVMILWGTLFGTYLSINVGITDTLTPEAPYNSAGMAALGASYWILFLPLLLHGSNIGLLLWRQYEINREPPPTTINVDKSDLTIWLDNAGKTTYLEAAKTKFTKNYRGMNPSKITTTVGLNIGQIDLHGIRMSFWDLGGQQELQSLWDKYYSESHAVIYVVDSNDRERMHETKEVFDRMIANEYLSGVPLLVLANKQDLPDCMGVREIKPVFQEAGHLIGRRDCLVMPVSALTGEGVDEGIKWLVESIKRNSFTRPPKTEDT</sequence>
<dbReference type="GO" id="GO:0051649">
    <property type="term" value="P:establishment of localization in cell"/>
    <property type="evidence" value="ECO:0007669"/>
    <property type="project" value="UniProtKB-ARBA"/>
</dbReference>
<feature type="transmembrane region" description="Helical" evidence="16">
    <location>
        <begin position="124"/>
        <end position="148"/>
    </location>
</feature>
<evidence type="ECO:0000313" key="18">
    <source>
        <dbReference type="Proteomes" id="UP001562425"/>
    </source>
</evidence>
<comment type="function">
    <text evidence="11">Trans-Golgi-associated GTPase that regulates protein sorting. Controls the targeting of ARL1 and its effector to the trans-Golgi. Required for the lipidation of chylomicrons in the intestine and required for VLDL lipidation in the liver.</text>
</comment>
<comment type="subcellular location">
    <subcellularLocation>
        <location evidence="2">Golgi apparatus</location>
        <location evidence="2">trans-Golgi network</location>
    </subcellularLocation>
    <subcellularLocation>
        <location evidence="1">Membrane</location>
        <topology evidence="1">Multi-pass membrane protein</topology>
    </subcellularLocation>
</comment>
<dbReference type="GO" id="GO:0005525">
    <property type="term" value="F:GTP binding"/>
    <property type="evidence" value="ECO:0007669"/>
    <property type="project" value="UniProtKB-KW"/>
</dbReference>
<organism evidence="17 18">
    <name type="scientific">Culex pipiens pipiens</name>
    <name type="common">Northern house mosquito</name>
    <dbReference type="NCBI Taxonomy" id="38569"/>
    <lineage>
        <taxon>Eukaryota</taxon>
        <taxon>Metazoa</taxon>
        <taxon>Ecdysozoa</taxon>
        <taxon>Arthropoda</taxon>
        <taxon>Hexapoda</taxon>
        <taxon>Insecta</taxon>
        <taxon>Pterygota</taxon>
        <taxon>Neoptera</taxon>
        <taxon>Endopterygota</taxon>
        <taxon>Diptera</taxon>
        <taxon>Nematocera</taxon>
        <taxon>Culicoidea</taxon>
        <taxon>Culicidae</taxon>
        <taxon>Culicinae</taxon>
        <taxon>Culicini</taxon>
        <taxon>Culex</taxon>
        <taxon>Culex</taxon>
    </lineage>
</organism>
<feature type="transmembrane region" description="Helical" evidence="16">
    <location>
        <begin position="179"/>
        <end position="202"/>
    </location>
</feature>
<feature type="binding site" evidence="14">
    <location>
        <position position="547"/>
    </location>
    <ligand>
        <name>GTP</name>
        <dbReference type="ChEBI" id="CHEBI:37565"/>
    </ligand>
</feature>
<dbReference type="PRINTS" id="PR00449">
    <property type="entry name" value="RASTRNSFRMNG"/>
</dbReference>
<evidence type="ECO:0000256" key="12">
    <source>
        <dbReference type="ARBA" id="ARBA00038765"/>
    </source>
</evidence>
<evidence type="ECO:0000256" key="14">
    <source>
        <dbReference type="PIRSR" id="PIRSR606689-1"/>
    </source>
</evidence>
<keyword evidence="18" id="KW-1185">Reference proteome</keyword>
<feature type="binding site" evidence="14">
    <location>
        <begin position="603"/>
        <end position="606"/>
    </location>
    <ligand>
        <name>GTP</name>
        <dbReference type="ChEBI" id="CHEBI:37565"/>
    </ligand>
</feature>
<keyword evidence="6 16" id="KW-1133">Transmembrane helix</keyword>
<dbReference type="NCBIfam" id="TIGR00231">
    <property type="entry name" value="small_GTP"/>
    <property type="match status" value="1"/>
</dbReference>
<feature type="binding site" evidence="15">
    <location>
        <position position="525"/>
    </location>
    <ligand>
        <name>Mg(2+)</name>
        <dbReference type="ChEBI" id="CHEBI:18420"/>
    </ligand>
</feature>
<feature type="transmembrane region" description="Helical" evidence="16">
    <location>
        <begin position="396"/>
        <end position="424"/>
    </location>
</feature>
<keyword evidence="15" id="KW-0479">Metal-binding</keyword>
<evidence type="ECO:0000256" key="8">
    <source>
        <dbReference type="ARBA" id="ARBA00023034"/>
    </source>
</evidence>
<dbReference type="Gene3D" id="3.40.50.300">
    <property type="entry name" value="P-loop containing nucleotide triphosphate hydrolases"/>
    <property type="match status" value="1"/>
</dbReference>
<dbReference type="SMART" id="SM00177">
    <property type="entry name" value="ARF"/>
    <property type="match status" value="1"/>
</dbReference>
<dbReference type="Pfam" id="PF00025">
    <property type="entry name" value="Arf"/>
    <property type="match status" value="1"/>
</dbReference>
<evidence type="ECO:0000256" key="5">
    <source>
        <dbReference type="ARBA" id="ARBA00022741"/>
    </source>
</evidence>
<proteinExistence type="inferred from homology"/>
<dbReference type="GO" id="GO:0016020">
    <property type="term" value="C:membrane"/>
    <property type="evidence" value="ECO:0007669"/>
    <property type="project" value="UniProtKB-SubCell"/>
</dbReference>
<dbReference type="GO" id="GO:0048731">
    <property type="term" value="P:system development"/>
    <property type="evidence" value="ECO:0007669"/>
    <property type="project" value="UniProtKB-ARBA"/>
</dbReference>
<dbReference type="InterPro" id="IPR027417">
    <property type="entry name" value="P-loop_NTPase"/>
</dbReference>
<evidence type="ECO:0000256" key="2">
    <source>
        <dbReference type="ARBA" id="ARBA00004601"/>
    </source>
</evidence>
<comment type="subunit">
    <text evidence="12">Interacts with SYS1.</text>
</comment>
<evidence type="ECO:0000256" key="15">
    <source>
        <dbReference type="PIRSR" id="PIRSR606689-2"/>
    </source>
</evidence>
<evidence type="ECO:0000256" key="7">
    <source>
        <dbReference type="ARBA" id="ARBA00022990"/>
    </source>
</evidence>
<dbReference type="InterPro" id="IPR005225">
    <property type="entry name" value="Small_GTP-bd"/>
</dbReference>
<evidence type="ECO:0000256" key="11">
    <source>
        <dbReference type="ARBA" id="ARBA00037377"/>
    </source>
</evidence>
<dbReference type="SMART" id="SM00178">
    <property type="entry name" value="SAR"/>
    <property type="match status" value="1"/>
</dbReference>
<evidence type="ECO:0000256" key="1">
    <source>
        <dbReference type="ARBA" id="ARBA00004141"/>
    </source>
</evidence>
<dbReference type="Gene3D" id="1.20.140.150">
    <property type="match status" value="1"/>
</dbReference>
<dbReference type="EMBL" id="JBEHCU010006201">
    <property type="protein sequence ID" value="KAL1397640.1"/>
    <property type="molecule type" value="Genomic_DNA"/>
</dbReference>
<feature type="transmembrane region" description="Helical" evidence="16">
    <location>
        <begin position="444"/>
        <end position="469"/>
    </location>
</feature>
<comment type="similarity">
    <text evidence="3">Belongs to the clarin family.</text>
</comment>
<keyword evidence="15" id="KW-0460">Magnesium</keyword>
<gene>
    <name evidence="17" type="ORF">pipiens_009604</name>
</gene>
<feature type="transmembrane region" description="Helical" evidence="16">
    <location>
        <begin position="86"/>
        <end position="112"/>
    </location>
</feature>
<dbReference type="Proteomes" id="UP001562425">
    <property type="component" value="Unassembled WGS sequence"/>
</dbReference>
<evidence type="ECO:0000256" key="16">
    <source>
        <dbReference type="SAM" id="Phobius"/>
    </source>
</evidence>
<evidence type="ECO:0000256" key="9">
    <source>
        <dbReference type="ARBA" id="ARBA00023134"/>
    </source>
</evidence>
<name>A0ABD1DED5_CULPP</name>
<dbReference type="SUPFAM" id="SSF52540">
    <property type="entry name" value="P-loop containing nucleoside triphosphate hydrolases"/>
    <property type="match status" value="1"/>
</dbReference>
<feature type="transmembrane region" description="Helical" evidence="16">
    <location>
        <begin position="223"/>
        <end position="251"/>
    </location>
</feature>
<dbReference type="CDD" id="cd04160">
    <property type="entry name" value="Arfrp1"/>
    <property type="match status" value="1"/>
</dbReference>
<keyword evidence="10 16" id="KW-0472">Membrane</keyword>
<dbReference type="AlphaFoldDB" id="A0ABD1DED5"/>
<evidence type="ECO:0000256" key="10">
    <source>
        <dbReference type="ARBA" id="ARBA00023136"/>
    </source>
</evidence>
<dbReference type="InterPro" id="IPR026748">
    <property type="entry name" value="Clarin"/>
</dbReference>
<comment type="caution">
    <text evidence="17">The sequence shown here is derived from an EMBL/GenBank/DDBJ whole genome shotgun (WGS) entry which is preliminary data.</text>
</comment>
<keyword evidence="9 14" id="KW-0342">GTP-binding</keyword>
<evidence type="ECO:0000256" key="13">
    <source>
        <dbReference type="ARBA" id="ARBA00039478"/>
    </source>
</evidence>
<dbReference type="PROSITE" id="PS51417">
    <property type="entry name" value="ARF"/>
    <property type="match status" value="1"/>
</dbReference>
<dbReference type="PANTHER" id="PTHR31548">
    <property type="entry name" value="CLARIN"/>
    <property type="match status" value="1"/>
</dbReference>
<keyword evidence="5 14" id="KW-0547">Nucleotide-binding</keyword>
<reference evidence="17 18" key="1">
    <citation type="submission" date="2024-05" db="EMBL/GenBank/DDBJ databases">
        <title>Culex pipiens pipiens assembly and annotation.</title>
        <authorList>
            <person name="Alout H."/>
            <person name="Durand T."/>
        </authorList>
    </citation>
    <scope>NUCLEOTIDE SEQUENCE [LARGE SCALE GENOMIC DNA]</scope>
    <source>
        <strain evidence="17">HA-2024</strain>
        <tissue evidence="17">Whole body</tissue>
    </source>
</reference>
<dbReference type="FunFam" id="3.40.50.300:FF:000509">
    <property type="entry name" value="ADP-ribosylation factor-related protein 1"/>
    <property type="match status" value="1"/>
</dbReference>
<evidence type="ECO:0000313" key="17">
    <source>
        <dbReference type="EMBL" id="KAL1397640.1"/>
    </source>
</evidence>
<keyword evidence="8" id="KW-0333">Golgi apparatus</keyword>
<accession>A0ABD1DED5</accession>
<dbReference type="PANTHER" id="PTHR31548:SF6">
    <property type="entry name" value="AGAP002756-PA"/>
    <property type="match status" value="1"/>
</dbReference>
<feature type="transmembrane region" description="Helical" evidence="16">
    <location>
        <begin position="356"/>
        <end position="384"/>
    </location>
</feature>